<comment type="caution">
    <text evidence="1">The sequence shown here is derived from an EMBL/GenBank/DDBJ whole genome shotgun (WGS) entry which is preliminary data.</text>
</comment>
<gene>
    <name evidence="1" type="ORF">Tci_923612</name>
</gene>
<name>A0A699WXY7_TANCI</name>
<accession>A0A699WXY7</accession>
<organism evidence="1">
    <name type="scientific">Tanacetum cinerariifolium</name>
    <name type="common">Dalmatian daisy</name>
    <name type="synonym">Chrysanthemum cinerariifolium</name>
    <dbReference type="NCBI Taxonomy" id="118510"/>
    <lineage>
        <taxon>Eukaryota</taxon>
        <taxon>Viridiplantae</taxon>
        <taxon>Streptophyta</taxon>
        <taxon>Embryophyta</taxon>
        <taxon>Tracheophyta</taxon>
        <taxon>Spermatophyta</taxon>
        <taxon>Magnoliopsida</taxon>
        <taxon>eudicotyledons</taxon>
        <taxon>Gunneridae</taxon>
        <taxon>Pentapetalae</taxon>
        <taxon>asterids</taxon>
        <taxon>campanulids</taxon>
        <taxon>Asterales</taxon>
        <taxon>Asteraceae</taxon>
        <taxon>Asteroideae</taxon>
        <taxon>Anthemideae</taxon>
        <taxon>Anthemidinae</taxon>
        <taxon>Tanacetum</taxon>
    </lineage>
</organism>
<evidence type="ECO:0000313" key="1">
    <source>
        <dbReference type="EMBL" id="GFD51643.1"/>
    </source>
</evidence>
<sequence>MLTFAGSSSKDPPLELRLLRGQRRRSFRELRVHCADPHHSLPGHAEAGADVQPRCWGARSSVVAAGRWL</sequence>
<dbReference type="AlphaFoldDB" id="A0A699WXY7"/>
<dbReference type="EMBL" id="BKCJ011772674">
    <property type="protein sequence ID" value="GFD51643.1"/>
    <property type="molecule type" value="Genomic_DNA"/>
</dbReference>
<proteinExistence type="predicted"/>
<reference evidence="1" key="1">
    <citation type="journal article" date="2019" name="Sci. Rep.">
        <title>Draft genome of Tanacetum cinerariifolium, the natural source of mosquito coil.</title>
        <authorList>
            <person name="Yamashiro T."/>
            <person name="Shiraishi A."/>
            <person name="Satake H."/>
            <person name="Nakayama K."/>
        </authorList>
    </citation>
    <scope>NUCLEOTIDE SEQUENCE</scope>
</reference>
<protein>
    <submittedName>
        <fullName evidence="1">Uncharacterized protein</fullName>
    </submittedName>
</protein>